<evidence type="ECO:0000256" key="7">
    <source>
        <dbReference type="ARBA" id="ARBA00022989"/>
    </source>
</evidence>
<proteinExistence type="inferred from homology"/>
<dbReference type="PRINTS" id="PR00701">
    <property type="entry name" value="60KDINNERMP"/>
</dbReference>
<dbReference type="AlphaFoldDB" id="A0A4S3B5Q4"/>
<keyword evidence="10 12" id="KW-0143">Chaperone</keyword>
<keyword evidence="2 12" id="KW-0813">Transport</keyword>
<feature type="transmembrane region" description="Helical" evidence="12">
    <location>
        <begin position="50"/>
        <end position="75"/>
    </location>
</feature>
<keyword evidence="8 12" id="KW-0472">Membrane</keyword>
<gene>
    <name evidence="12 15" type="primary">yidC</name>
    <name evidence="15" type="ORF">ESZ54_03035</name>
</gene>
<keyword evidence="7 12" id="KW-1133">Transmembrane helix</keyword>
<sequence>MKKYKKILLFTSMLMLVFVLTGCGTGEITADSTGIWDRYIVYYFGQAIKFLSFGGNAGVGIILFTLIVRVLLMPLMHYQTKSMRKTQDLQPKLKALQETYSSKDPETARKLQEEQQRLYSEAGVNPMSGCLPLLVQLPIMMAVWQSISRMPELTNGNFLWLELGKADPFYILPILAAIFTFISTKLTSMSQADSPGAMKIMNYMMPIMILVMGVKLASGLSLYWVISNAFQVVQTLLINNPFKIKQEREAEEQKKRDIEKALRKANMSKKKKK</sequence>
<comment type="caution">
    <text evidence="12">Lacks conserved residue(s) required for the propagation of feature annotation.</text>
</comment>
<dbReference type="InterPro" id="IPR028055">
    <property type="entry name" value="YidC/Oxa/ALB_C"/>
</dbReference>
<dbReference type="EMBL" id="SDGV01000006">
    <property type="protein sequence ID" value="THB61888.1"/>
    <property type="molecule type" value="Genomic_DNA"/>
</dbReference>
<dbReference type="InterPro" id="IPR023060">
    <property type="entry name" value="YidC/YidC1/YidC2_Firmicutes"/>
</dbReference>
<keyword evidence="5 12" id="KW-0732">Signal</keyword>
<feature type="region of interest" description="Disordered" evidence="13">
    <location>
        <begin position="247"/>
        <end position="273"/>
    </location>
</feature>
<evidence type="ECO:0000313" key="15">
    <source>
        <dbReference type="EMBL" id="THB61888.1"/>
    </source>
</evidence>
<evidence type="ECO:0000259" key="14">
    <source>
        <dbReference type="Pfam" id="PF02096"/>
    </source>
</evidence>
<comment type="caution">
    <text evidence="15">The sequence shown here is derived from an EMBL/GenBank/DDBJ whole genome shotgun (WGS) entry which is preliminary data.</text>
</comment>
<comment type="subcellular location">
    <subcellularLocation>
        <location evidence="1 12">Cell membrane</location>
        <topology evidence="1 12">Multi-pass membrane protein</topology>
    </subcellularLocation>
</comment>
<keyword evidence="16" id="KW-1185">Reference proteome</keyword>
<keyword evidence="3 12" id="KW-1003">Cell membrane</keyword>
<dbReference type="NCBIfam" id="TIGR03592">
    <property type="entry name" value="yidC_oxa1_cterm"/>
    <property type="match status" value="1"/>
</dbReference>
<reference evidence="15 16" key="1">
    <citation type="submission" date="2019-01" db="EMBL/GenBank/DDBJ databases">
        <title>Vagococcus silagei sp. nov. isolated from brewer's grain.</title>
        <authorList>
            <person name="Guu J.-R."/>
        </authorList>
    </citation>
    <scope>NUCLEOTIDE SEQUENCE [LARGE SCALE GENOMIC DNA]</scope>
    <source>
        <strain evidence="15 16">2B-2</strain>
    </source>
</reference>
<feature type="domain" description="Membrane insertase YidC/Oxa/ALB C-terminal" evidence="14">
    <location>
        <begin position="58"/>
        <end position="240"/>
    </location>
</feature>
<evidence type="ECO:0000256" key="11">
    <source>
        <dbReference type="ARBA" id="ARBA00023288"/>
    </source>
</evidence>
<evidence type="ECO:0000256" key="10">
    <source>
        <dbReference type="ARBA" id="ARBA00023186"/>
    </source>
</evidence>
<protein>
    <recommendedName>
        <fullName evidence="12">Membrane protein insertase YidC</fullName>
    </recommendedName>
    <alternativeName>
        <fullName evidence="12">Foldase YidC</fullName>
    </alternativeName>
    <alternativeName>
        <fullName evidence="12">Membrane integrase YidC</fullName>
    </alternativeName>
    <alternativeName>
        <fullName evidence="12">Membrane protein YidC</fullName>
    </alternativeName>
</protein>
<keyword evidence="6 12" id="KW-0653">Protein transport</keyword>
<dbReference type="RefSeq" id="WP_136136207.1">
    <property type="nucleotide sequence ID" value="NZ_SDGV01000006.1"/>
</dbReference>
<organism evidence="15 16">
    <name type="scientific">Vagococcus silagei</name>
    <dbReference type="NCBI Taxonomy" id="2508885"/>
    <lineage>
        <taxon>Bacteria</taxon>
        <taxon>Bacillati</taxon>
        <taxon>Bacillota</taxon>
        <taxon>Bacilli</taxon>
        <taxon>Lactobacillales</taxon>
        <taxon>Enterococcaceae</taxon>
        <taxon>Vagococcus</taxon>
    </lineage>
</organism>
<evidence type="ECO:0000256" key="9">
    <source>
        <dbReference type="ARBA" id="ARBA00023139"/>
    </source>
</evidence>
<comment type="function">
    <text evidence="12">Required for the insertion and/or proper folding and/or complex formation of integral membrane proteins into the membrane. Involved in integration of membrane proteins that insert both dependently and independently of the Sec translocase complex, as well as at least some lipoproteins.</text>
</comment>
<evidence type="ECO:0000256" key="3">
    <source>
        <dbReference type="ARBA" id="ARBA00022475"/>
    </source>
</evidence>
<keyword evidence="11 12" id="KW-0449">Lipoprotein</keyword>
<feature type="compositionally biased region" description="Basic and acidic residues" evidence="13">
    <location>
        <begin position="247"/>
        <end position="262"/>
    </location>
</feature>
<keyword evidence="4 12" id="KW-0812">Transmembrane</keyword>
<dbReference type="PROSITE" id="PS51257">
    <property type="entry name" value="PROKAR_LIPOPROTEIN"/>
    <property type="match status" value="1"/>
</dbReference>
<dbReference type="Pfam" id="PF02096">
    <property type="entry name" value="60KD_IMP"/>
    <property type="match status" value="1"/>
</dbReference>
<evidence type="ECO:0000256" key="4">
    <source>
        <dbReference type="ARBA" id="ARBA00022692"/>
    </source>
</evidence>
<evidence type="ECO:0000256" key="8">
    <source>
        <dbReference type="ARBA" id="ARBA00023136"/>
    </source>
</evidence>
<feature type="transmembrane region" description="Helical" evidence="12">
    <location>
        <begin position="168"/>
        <end position="186"/>
    </location>
</feature>
<dbReference type="HAMAP" id="MF_01811">
    <property type="entry name" value="YidC_type2"/>
    <property type="match status" value="1"/>
</dbReference>
<evidence type="ECO:0000256" key="1">
    <source>
        <dbReference type="ARBA" id="ARBA00004651"/>
    </source>
</evidence>
<accession>A0A4S3B5Q4</accession>
<comment type="similarity">
    <text evidence="12">Belongs to the OXA1/ALB3/YidC family. Type 2 subfamily.</text>
</comment>
<dbReference type="PANTHER" id="PTHR12428:SF65">
    <property type="entry name" value="CYTOCHROME C OXIDASE ASSEMBLY PROTEIN COX18, MITOCHONDRIAL"/>
    <property type="match status" value="1"/>
</dbReference>
<dbReference type="InterPro" id="IPR047196">
    <property type="entry name" value="YidC_ALB_C"/>
</dbReference>
<feature type="transmembrane region" description="Helical" evidence="12">
    <location>
        <begin position="207"/>
        <end position="226"/>
    </location>
</feature>
<dbReference type="OrthoDB" id="9780552at2"/>
<dbReference type="GO" id="GO:0005886">
    <property type="term" value="C:plasma membrane"/>
    <property type="evidence" value="ECO:0007669"/>
    <property type="project" value="UniProtKB-SubCell"/>
</dbReference>
<evidence type="ECO:0000256" key="2">
    <source>
        <dbReference type="ARBA" id="ARBA00022448"/>
    </source>
</evidence>
<keyword evidence="9" id="KW-0564">Palmitate</keyword>
<dbReference type="PANTHER" id="PTHR12428">
    <property type="entry name" value="OXA1"/>
    <property type="match status" value="1"/>
</dbReference>
<evidence type="ECO:0000256" key="5">
    <source>
        <dbReference type="ARBA" id="ARBA00022729"/>
    </source>
</evidence>
<name>A0A4S3B5Q4_9ENTE</name>
<dbReference type="GO" id="GO:0032977">
    <property type="term" value="F:membrane insertase activity"/>
    <property type="evidence" value="ECO:0007669"/>
    <property type="project" value="InterPro"/>
</dbReference>
<dbReference type="GO" id="GO:0051205">
    <property type="term" value="P:protein insertion into membrane"/>
    <property type="evidence" value="ECO:0007669"/>
    <property type="project" value="TreeGrafter"/>
</dbReference>
<evidence type="ECO:0000256" key="6">
    <source>
        <dbReference type="ARBA" id="ARBA00022927"/>
    </source>
</evidence>
<dbReference type="Proteomes" id="UP000310506">
    <property type="component" value="Unassembled WGS sequence"/>
</dbReference>
<evidence type="ECO:0000256" key="13">
    <source>
        <dbReference type="SAM" id="MobiDB-lite"/>
    </source>
</evidence>
<dbReference type="InterPro" id="IPR001708">
    <property type="entry name" value="YidC/ALB3/OXA1/COX18"/>
</dbReference>
<dbReference type="CDD" id="cd20070">
    <property type="entry name" value="5TM_YidC_Alb3"/>
    <property type="match status" value="1"/>
</dbReference>
<evidence type="ECO:0000313" key="16">
    <source>
        <dbReference type="Proteomes" id="UP000310506"/>
    </source>
</evidence>
<dbReference type="GO" id="GO:0015031">
    <property type="term" value="P:protein transport"/>
    <property type="evidence" value="ECO:0007669"/>
    <property type="project" value="UniProtKB-KW"/>
</dbReference>
<evidence type="ECO:0000256" key="12">
    <source>
        <dbReference type="HAMAP-Rule" id="MF_01811"/>
    </source>
</evidence>